<dbReference type="KEGG" id="vg:77947992"/>
<keyword evidence="3" id="KW-1185">Reference proteome</keyword>
<dbReference type="Proteomes" id="UP000617051">
    <property type="component" value="Segment"/>
</dbReference>
<evidence type="ECO:0000313" key="2">
    <source>
        <dbReference type="EMBL" id="QEA09785.1"/>
    </source>
</evidence>
<feature type="compositionally biased region" description="Basic and acidic residues" evidence="1">
    <location>
        <begin position="30"/>
        <end position="40"/>
    </location>
</feature>
<name>A0A7S5AYX7_9CAUD</name>
<protein>
    <submittedName>
        <fullName evidence="2">Uncharacterized protein</fullName>
    </submittedName>
</protein>
<organism evidence="2 3">
    <name type="scientific">Pseudomonas phage Iggy</name>
    <dbReference type="NCBI Taxonomy" id="2592193"/>
    <lineage>
        <taxon>Viruses</taxon>
        <taxon>Duplodnaviria</taxon>
        <taxon>Heunggongvirae</taxon>
        <taxon>Uroviricota</taxon>
        <taxon>Caudoviricetes</taxon>
        <taxon>Queuovirinae</taxon>
        <taxon>Iggyvirus</taxon>
        <taxon>Iggyvirus iggy</taxon>
    </lineage>
</organism>
<dbReference type="EMBL" id="MN029011">
    <property type="protein sequence ID" value="QEA09785.1"/>
    <property type="molecule type" value="Genomic_DNA"/>
</dbReference>
<evidence type="ECO:0000313" key="3">
    <source>
        <dbReference type="Proteomes" id="UP000617051"/>
    </source>
</evidence>
<reference evidence="2 3" key="1">
    <citation type="journal article" date="2020" name="Phage (New Rochelle)">
        <title>A New High-Throughput Screening Method for Phages: Enabling Crude Isolation and Fast Identification of Diverse Phages with Therapeutic Potential.</title>
        <authorList>
            <person name="Olsen N.S."/>
            <person name="Hendriksen N.B."/>
            <person name="Hansen L.H."/>
            <person name="Kot W."/>
        </authorList>
    </citation>
    <scope>NUCLEOTIDE SEQUENCE [LARGE SCALE GENOMIC DNA]</scope>
</reference>
<accession>A0A7S5AYX7</accession>
<sequence length="212" mass="24627">MKLDFEFDATLYEPVDGSEEDQLDAKRTRVAKKAEGEHHSVPTTLNGGRGNRAIHYGDIGHPDELPQAHRQYVGAAPSEFRDTADYTVWYQATRFPPLYREKPKRIDPFEPDTIYKMVDAAQFSEHLGRHITTWEDGCRHALLQAAEYRQDDIDELGVMRRELLGIKEKKARDEELLQATNEWRDAVRERKEALALHDERVRLAREKMKALK</sequence>
<dbReference type="GeneID" id="77947992"/>
<evidence type="ECO:0000256" key="1">
    <source>
        <dbReference type="SAM" id="MobiDB-lite"/>
    </source>
</evidence>
<dbReference type="RefSeq" id="YP_010671737.1">
    <property type="nucleotide sequence ID" value="NC_070970.1"/>
</dbReference>
<feature type="region of interest" description="Disordered" evidence="1">
    <location>
        <begin position="30"/>
        <end position="51"/>
    </location>
</feature>
<proteinExistence type="predicted"/>